<feature type="transmembrane region" description="Helical" evidence="1">
    <location>
        <begin position="12"/>
        <end position="34"/>
    </location>
</feature>
<gene>
    <name evidence="3" type="ORF">GMBLW1_22440</name>
</gene>
<accession>A0A6C2YJW8</accession>
<evidence type="ECO:0000256" key="1">
    <source>
        <dbReference type="SAM" id="Phobius"/>
    </source>
</evidence>
<evidence type="ECO:0000259" key="2">
    <source>
        <dbReference type="Pfam" id="PF07596"/>
    </source>
</evidence>
<dbReference type="Pfam" id="PF07596">
    <property type="entry name" value="SBP_bac_10"/>
    <property type="match status" value="1"/>
</dbReference>
<keyword evidence="1" id="KW-1133">Transmembrane helix</keyword>
<dbReference type="InterPro" id="IPR012902">
    <property type="entry name" value="N_methyl_site"/>
</dbReference>
<keyword evidence="4" id="KW-1185">Reference proteome</keyword>
<dbReference type="RefSeq" id="WP_162656969.1">
    <property type="nucleotide sequence ID" value="NZ_LR593887.1"/>
</dbReference>
<proteinExistence type="predicted"/>
<keyword evidence="1" id="KW-0472">Membrane</keyword>
<name>A0A6C2YJW8_9BACT</name>
<dbReference type="PROSITE" id="PS00409">
    <property type="entry name" value="PROKAR_NTER_METHYL"/>
    <property type="match status" value="1"/>
</dbReference>
<reference evidence="3" key="1">
    <citation type="submission" date="2019-04" db="EMBL/GenBank/DDBJ databases">
        <authorList>
            <consortium name="Science for Life Laboratories"/>
        </authorList>
    </citation>
    <scope>NUCLEOTIDE SEQUENCE</scope>
    <source>
        <strain evidence="3">MBLW1</strain>
    </source>
</reference>
<keyword evidence="1" id="KW-0812">Transmembrane</keyword>
<dbReference type="InterPro" id="IPR027558">
    <property type="entry name" value="Pre_pil_HX9DG_C"/>
</dbReference>
<evidence type="ECO:0000313" key="4">
    <source>
        <dbReference type="Proteomes" id="UP000464378"/>
    </source>
</evidence>
<protein>
    <recommendedName>
        <fullName evidence="2">DUF1559 domain-containing protein</fullName>
    </recommendedName>
</protein>
<dbReference type="Pfam" id="PF07963">
    <property type="entry name" value="N_methyl"/>
    <property type="match status" value="1"/>
</dbReference>
<dbReference type="EMBL" id="LR593887">
    <property type="protein sequence ID" value="VTR99236.1"/>
    <property type="molecule type" value="Genomic_DNA"/>
</dbReference>
<evidence type="ECO:0000313" key="3">
    <source>
        <dbReference type="EMBL" id="VIP01716.1"/>
    </source>
</evidence>
<dbReference type="AlphaFoldDB" id="A0A6C2YJW8"/>
<feature type="domain" description="DUF1559" evidence="2">
    <location>
        <begin position="38"/>
        <end position="299"/>
    </location>
</feature>
<dbReference type="InterPro" id="IPR045584">
    <property type="entry name" value="Pilin-like"/>
</dbReference>
<dbReference type="Gene3D" id="3.30.700.10">
    <property type="entry name" value="Glycoprotein, Type 4 Pilin"/>
    <property type="match status" value="1"/>
</dbReference>
<dbReference type="PANTHER" id="PTHR30093">
    <property type="entry name" value="GENERAL SECRETION PATHWAY PROTEIN G"/>
    <property type="match status" value="1"/>
</dbReference>
<dbReference type="Proteomes" id="UP000464378">
    <property type="component" value="Chromosome"/>
</dbReference>
<dbReference type="NCBIfam" id="TIGR02532">
    <property type="entry name" value="IV_pilin_GFxxxE"/>
    <property type="match status" value="1"/>
</dbReference>
<dbReference type="KEGG" id="tim:GMBLW1_22440"/>
<dbReference type="EMBL" id="LR586016">
    <property type="protein sequence ID" value="VIP01716.1"/>
    <property type="molecule type" value="Genomic_DNA"/>
</dbReference>
<dbReference type="PANTHER" id="PTHR30093:SF2">
    <property type="entry name" value="TYPE II SECRETION SYSTEM PROTEIN H"/>
    <property type="match status" value="1"/>
</dbReference>
<sequence length="321" mass="34559">MLHRRFTQTARAGFTLIELLVVIAIIAILIGLLLPAVQKVREAAARMRCQNNIKQLGLAFHNYASTNGHFTPGTVYAGNFFASGFSATSNEVTWVTLSLPYLEQNALYSLVNFSENMGGVNPATPTGNFTVASTFLSVMTCPSDNDDKTLAFSSYARGNYVANFGIGPFVSVHTSPSPTNTVVAPGPVGMNSRWALETISDGTSNTALVSEIIRSTGNDVRGIMHYPEGPLYTHNFTPGDLTPDLTRNGFVSTQFAPATTGHSAWSDRNIILTARSRHTGGANTAFCDGSVRFIRNNINLATWRALGTIQQIAGEIIPSDF</sequence>
<dbReference type="InterPro" id="IPR011453">
    <property type="entry name" value="DUF1559"/>
</dbReference>
<dbReference type="SUPFAM" id="SSF54523">
    <property type="entry name" value="Pili subunits"/>
    <property type="match status" value="1"/>
</dbReference>
<dbReference type="InParanoid" id="A0A6C2YJW8"/>
<organism evidence="3">
    <name type="scientific">Tuwongella immobilis</name>
    <dbReference type="NCBI Taxonomy" id="692036"/>
    <lineage>
        <taxon>Bacteria</taxon>
        <taxon>Pseudomonadati</taxon>
        <taxon>Planctomycetota</taxon>
        <taxon>Planctomycetia</taxon>
        <taxon>Gemmatales</taxon>
        <taxon>Gemmataceae</taxon>
        <taxon>Tuwongella</taxon>
    </lineage>
</organism>
<dbReference type="NCBIfam" id="TIGR04294">
    <property type="entry name" value="pre_pil_HX9DG"/>
    <property type="match status" value="1"/>
</dbReference>